<organism evidence="6 7">
    <name type="scientific">Vibrio rumoiensis 1S-45</name>
    <dbReference type="NCBI Taxonomy" id="1188252"/>
    <lineage>
        <taxon>Bacteria</taxon>
        <taxon>Pseudomonadati</taxon>
        <taxon>Pseudomonadota</taxon>
        <taxon>Gammaproteobacteria</taxon>
        <taxon>Vibrionales</taxon>
        <taxon>Vibrionaceae</taxon>
        <taxon>Vibrio</taxon>
    </lineage>
</organism>
<evidence type="ECO:0000256" key="2">
    <source>
        <dbReference type="ARBA" id="ARBA00023125"/>
    </source>
</evidence>
<dbReference type="PANTHER" id="PTHR30514:SF17">
    <property type="entry name" value="HTH-TYPE TRANSCRIPTIONAL REGULATOR MURR"/>
    <property type="match status" value="1"/>
</dbReference>
<evidence type="ECO:0000256" key="3">
    <source>
        <dbReference type="ARBA" id="ARBA00023163"/>
    </source>
</evidence>
<dbReference type="InterPro" id="IPR046348">
    <property type="entry name" value="SIS_dom_sf"/>
</dbReference>
<dbReference type="SUPFAM" id="SSF53697">
    <property type="entry name" value="SIS domain"/>
    <property type="match status" value="1"/>
</dbReference>
<keyword evidence="3" id="KW-0804">Transcription</keyword>
<evidence type="ECO:0000313" key="6">
    <source>
        <dbReference type="EMBL" id="OEF27674.1"/>
    </source>
</evidence>
<dbReference type="AlphaFoldDB" id="A0A1E5E4F8"/>
<dbReference type="STRING" id="1188252.A1QC_14745"/>
<sequence>MSILTKLRYHSDQFSVNEKNITDVILGDPIAVTTMSSQSLADTCQVSQSSIVKFTQKLGCKGFTAFKVAISEELGRQHAIIQDQSNLHNQISASDTLLDVAQKLAQEKTNSILQTTNHLNAAEFSQVVKALNVASKVQIAGIGGSALVAKDLSYKLMKIGIPTLNEFDSHVQITIANTLKPKDVFLVLSYSGHRKDMQFAAEVAKKKGALVVAITSLGHSPLRSIADITLDTIAEEPTIKEQGSRSSSISSRTAQHTIIDLLFMSLVQNREGDATSLIRDVQGAIDTLSK</sequence>
<dbReference type="OrthoDB" id="3684496at2"/>
<gene>
    <name evidence="6" type="ORF">A1QC_14745</name>
</gene>
<dbReference type="GO" id="GO:0003677">
    <property type="term" value="F:DNA binding"/>
    <property type="evidence" value="ECO:0007669"/>
    <property type="project" value="UniProtKB-KW"/>
</dbReference>
<dbReference type="SUPFAM" id="SSF46689">
    <property type="entry name" value="Homeodomain-like"/>
    <property type="match status" value="1"/>
</dbReference>
<keyword evidence="1" id="KW-0805">Transcription regulation</keyword>
<protein>
    <submittedName>
        <fullName evidence="6">XRE family transcriptional regulator</fullName>
    </submittedName>
</protein>
<dbReference type="PANTHER" id="PTHR30514">
    <property type="entry name" value="GLUCOKINASE"/>
    <property type="match status" value="1"/>
</dbReference>
<keyword evidence="2" id="KW-0238">DNA-binding</keyword>
<dbReference type="Gene3D" id="3.40.50.10490">
    <property type="entry name" value="Glucose-6-phosphate isomerase like protein, domain 1"/>
    <property type="match status" value="1"/>
</dbReference>
<dbReference type="RefSeq" id="WP_017026023.1">
    <property type="nucleotide sequence ID" value="NZ_AJYK02000028.1"/>
</dbReference>
<dbReference type="GO" id="GO:1901135">
    <property type="term" value="P:carbohydrate derivative metabolic process"/>
    <property type="evidence" value="ECO:0007669"/>
    <property type="project" value="InterPro"/>
</dbReference>
<dbReference type="CDD" id="cd05013">
    <property type="entry name" value="SIS_RpiR"/>
    <property type="match status" value="1"/>
</dbReference>
<comment type="caution">
    <text evidence="6">The sequence shown here is derived from an EMBL/GenBank/DDBJ whole genome shotgun (WGS) entry which is preliminary data.</text>
</comment>
<dbReference type="Gene3D" id="1.10.10.10">
    <property type="entry name" value="Winged helix-like DNA-binding domain superfamily/Winged helix DNA-binding domain"/>
    <property type="match status" value="1"/>
</dbReference>
<evidence type="ECO:0000256" key="1">
    <source>
        <dbReference type="ARBA" id="ARBA00023015"/>
    </source>
</evidence>
<name>A0A1E5E4F8_9VIBR</name>
<evidence type="ECO:0000259" key="5">
    <source>
        <dbReference type="PROSITE" id="PS51464"/>
    </source>
</evidence>
<dbReference type="Pfam" id="PF01418">
    <property type="entry name" value="HTH_6"/>
    <property type="match status" value="1"/>
</dbReference>
<dbReference type="PROSITE" id="PS51071">
    <property type="entry name" value="HTH_RPIR"/>
    <property type="match status" value="1"/>
</dbReference>
<dbReference type="EMBL" id="AJYK02000028">
    <property type="protein sequence ID" value="OEF27674.1"/>
    <property type="molecule type" value="Genomic_DNA"/>
</dbReference>
<feature type="domain" description="SIS" evidence="5">
    <location>
        <begin position="127"/>
        <end position="272"/>
    </location>
</feature>
<feature type="domain" description="HTH rpiR-type" evidence="4">
    <location>
        <begin position="1"/>
        <end position="77"/>
    </location>
</feature>
<dbReference type="InterPro" id="IPR036388">
    <property type="entry name" value="WH-like_DNA-bd_sf"/>
</dbReference>
<evidence type="ECO:0000259" key="4">
    <source>
        <dbReference type="PROSITE" id="PS51071"/>
    </source>
</evidence>
<proteinExistence type="predicted"/>
<reference evidence="6 7" key="1">
    <citation type="journal article" date="2012" name="Science">
        <title>Ecological populations of bacteria act as socially cohesive units of antibiotic production and resistance.</title>
        <authorList>
            <person name="Cordero O.X."/>
            <person name="Wildschutte H."/>
            <person name="Kirkup B."/>
            <person name="Proehl S."/>
            <person name="Ngo L."/>
            <person name="Hussain F."/>
            <person name="Le Roux F."/>
            <person name="Mincer T."/>
            <person name="Polz M.F."/>
        </authorList>
    </citation>
    <scope>NUCLEOTIDE SEQUENCE [LARGE SCALE GENOMIC DNA]</scope>
    <source>
        <strain evidence="6 7">1S-45</strain>
    </source>
</reference>
<dbReference type="InterPro" id="IPR000281">
    <property type="entry name" value="HTH_RpiR"/>
</dbReference>
<evidence type="ECO:0000313" key="7">
    <source>
        <dbReference type="Proteomes" id="UP000094070"/>
    </source>
</evidence>
<dbReference type="PROSITE" id="PS51464">
    <property type="entry name" value="SIS"/>
    <property type="match status" value="1"/>
</dbReference>
<dbReference type="InterPro" id="IPR009057">
    <property type="entry name" value="Homeodomain-like_sf"/>
</dbReference>
<dbReference type="Proteomes" id="UP000094070">
    <property type="component" value="Unassembled WGS sequence"/>
</dbReference>
<dbReference type="eggNOG" id="COG1737">
    <property type="taxonomic scope" value="Bacteria"/>
</dbReference>
<dbReference type="InterPro" id="IPR001347">
    <property type="entry name" value="SIS_dom"/>
</dbReference>
<dbReference type="GO" id="GO:0003700">
    <property type="term" value="F:DNA-binding transcription factor activity"/>
    <property type="evidence" value="ECO:0007669"/>
    <property type="project" value="InterPro"/>
</dbReference>
<dbReference type="InterPro" id="IPR035472">
    <property type="entry name" value="RpiR-like_SIS"/>
</dbReference>
<keyword evidence="7" id="KW-1185">Reference proteome</keyword>
<dbReference type="GO" id="GO:0097367">
    <property type="term" value="F:carbohydrate derivative binding"/>
    <property type="evidence" value="ECO:0007669"/>
    <property type="project" value="InterPro"/>
</dbReference>
<dbReference type="Pfam" id="PF01380">
    <property type="entry name" value="SIS"/>
    <property type="match status" value="1"/>
</dbReference>
<accession>A0A1E5E4F8</accession>
<dbReference type="InterPro" id="IPR047640">
    <property type="entry name" value="RpiR-like"/>
</dbReference>